<dbReference type="PANTHER" id="PTHR47018:SF1">
    <property type="entry name" value="TESMIN_TSO1-LIKE CXC DOMAIN-CONTAINING PROTEIN"/>
    <property type="match status" value="1"/>
</dbReference>
<name>A0A6J8CMW2_MYTCO</name>
<gene>
    <name evidence="1" type="ORF">MCOR_32239</name>
</gene>
<reference evidence="1 2" key="1">
    <citation type="submission" date="2020-06" db="EMBL/GenBank/DDBJ databases">
        <authorList>
            <person name="Li R."/>
            <person name="Bekaert M."/>
        </authorList>
    </citation>
    <scope>NUCLEOTIDE SEQUENCE [LARGE SCALE GENOMIC DNA]</scope>
    <source>
        <strain evidence="2">wild</strain>
    </source>
</reference>
<proteinExistence type="predicted"/>
<accession>A0A6J8CMW2</accession>
<dbReference type="OrthoDB" id="6093713at2759"/>
<dbReference type="Proteomes" id="UP000507470">
    <property type="component" value="Unassembled WGS sequence"/>
</dbReference>
<evidence type="ECO:0000313" key="1">
    <source>
        <dbReference type="EMBL" id="CAC5397828.1"/>
    </source>
</evidence>
<keyword evidence="2" id="KW-1185">Reference proteome</keyword>
<dbReference type="PANTHER" id="PTHR47018">
    <property type="entry name" value="CXC DOMAIN-CONTAINING PROTEIN-RELATED"/>
    <property type="match status" value="1"/>
</dbReference>
<organism evidence="1 2">
    <name type="scientific">Mytilus coruscus</name>
    <name type="common">Sea mussel</name>
    <dbReference type="NCBI Taxonomy" id="42192"/>
    <lineage>
        <taxon>Eukaryota</taxon>
        <taxon>Metazoa</taxon>
        <taxon>Spiralia</taxon>
        <taxon>Lophotrochozoa</taxon>
        <taxon>Mollusca</taxon>
        <taxon>Bivalvia</taxon>
        <taxon>Autobranchia</taxon>
        <taxon>Pteriomorphia</taxon>
        <taxon>Mytilida</taxon>
        <taxon>Mytiloidea</taxon>
        <taxon>Mytilidae</taxon>
        <taxon>Mytilinae</taxon>
        <taxon>Mytilus</taxon>
    </lineage>
</organism>
<sequence length="346" mass="39128">MKKENAKYHDLCRIKFNNTKLERAQKRHMSPMSSGSSSELDCAILLQDKQLLAKLSSGDVIAQEMKYHPSCLAAVYNRERSKKRQTEIESSCTQEENIMKETALAELVTYIFETQRNSEESVVFRLADLANLYEERLTQLGSSSVQVHSFRLKDKLLHKMPELEAHAKGRDVLLMFEKDIGPAIAFACDYNDTMHMAKTAEMIRCQLATKKTTFSGSLVSEDIDDSIPPTLLHQKVTVQQRHSADRETPFFVYLGLLLFAKTMKKQLGDTLFQHGLWISYDRVLEITTQLGEAVVERYLNEGVVCPPLLKGKVFTTAAVDNIDHNPSSTTSKSSFYGTGISIFNIQ</sequence>
<dbReference type="EMBL" id="CACVKT020005775">
    <property type="protein sequence ID" value="CAC5397828.1"/>
    <property type="molecule type" value="Genomic_DNA"/>
</dbReference>
<evidence type="ECO:0000313" key="2">
    <source>
        <dbReference type="Proteomes" id="UP000507470"/>
    </source>
</evidence>
<protein>
    <submittedName>
        <fullName evidence="1">Uncharacterized protein</fullName>
    </submittedName>
</protein>
<dbReference type="AlphaFoldDB" id="A0A6J8CMW2"/>